<name>A0A6A4S8S8_SCOMX</name>
<evidence type="ECO:0000313" key="1">
    <source>
        <dbReference type="EMBL" id="KAF0028959.1"/>
    </source>
</evidence>
<dbReference type="InterPro" id="IPR013783">
    <property type="entry name" value="Ig-like_fold"/>
</dbReference>
<dbReference type="Proteomes" id="UP000438429">
    <property type="component" value="Unassembled WGS sequence"/>
</dbReference>
<proteinExistence type="predicted"/>
<reference evidence="1 2" key="1">
    <citation type="submission" date="2019-06" db="EMBL/GenBank/DDBJ databases">
        <title>Draft genomes of female and male turbot (Scophthalmus maximus).</title>
        <authorList>
            <person name="Xu H."/>
            <person name="Xu X.-W."/>
            <person name="Shao C."/>
            <person name="Chen S."/>
        </authorList>
    </citation>
    <scope>NUCLEOTIDE SEQUENCE [LARGE SCALE GENOMIC DNA]</scope>
    <source>
        <strain evidence="1">Ysfricsl-2016a</strain>
        <tissue evidence="1">Blood</tissue>
    </source>
</reference>
<dbReference type="GO" id="GO:0003810">
    <property type="term" value="F:protein-glutamine gamma-glutamyltransferase activity"/>
    <property type="evidence" value="ECO:0007669"/>
    <property type="project" value="InterPro"/>
</dbReference>
<protein>
    <submittedName>
        <fullName evidence="1">Uncharacterized protein</fullName>
    </submittedName>
</protein>
<dbReference type="AlphaFoldDB" id="A0A6A4S8S8"/>
<accession>A0A6A4S8S8</accession>
<dbReference type="SUPFAM" id="SSF49309">
    <property type="entry name" value="Transglutaminase, two C-terminal domains"/>
    <property type="match status" value="1"/>
</dbReference>
<dbReference type="Gene3D" id="2.60.40.10">
    <property type="entry name" value="Immunoglobulins"/>
    <property type="match status" value="1"/>
</dbReference>
<dbReference type="InterPro" id="IPR036238">
    <property type="entry name" value="Transglutaminase_C_sf"/>
</dbReference>
<organism evidence="1 2">
    <name type="scientific">Scophthalmus maximus</name>
    <name type="common">Turbot</name>
    <name type="synonym">Psetta maxima</name>
    <dbReference type="NCBI Taxonomy" id="52904"/>
    <lineage>
        <taxon>Eukaryota</taxon>
        <taxon>Metazoa</taxon>
        <taxon>Chordata</taxon>
        <taxon>Craniata</taxon>
        <taxon>Vertebrata</taxon>
        <taxon>Euteleostomi</taxon>
        <taxon>Actinopterygii</taxon>
        <taxon>Neopterygii</taxon>
        <taxon>Teleostei</taxon>
        <taxon>Neoteleostei</taxon>
        <taxon>Acanthomorphata</taxon>
        <taxon>Carangaria</taxon>
        <taxon>Pleuronectiformes</taxon>
        <taxon>Pleuronectoidei</taxon>
        <taxon>Scophthalmidae</taxon>
        <taxon>Scophthalmus</taxon>
    </lineage>
</organism>
<gene>
    <name evidence="1" type="ORF">F2P81_018064</name>
</gene>
<comment type="caution">
    <text evidence="1">The sequence shown here is derived from an EMBL/GenBank/DDBJ whole genome shotgun (WGS) entry which is preliminary data.</text>
</comment>
<sequence>MEVQYTNTLNVPLMTVSGRGMSKFGSVEGCIPEFGPNATWRLIITTTPVKLGLRMVIADFDCSAFRDVLGSCIVDVKP</sequence>
<dbReference type="EMBL" id="VEVO01000016">
    <property type="protein sequence ID" value="KAF0028959.1"/>
    <property type="molecule type" value="Genomic_DNA"/>
</dbReference>
<evidence type="ECO:0000313" key="2">
    <source>
        <dbReference type="Proteomes" id="UP000438429"/>
    </source>
</evidence>